<gene>
    <name evidence="1" type="ORF">MILVUS5_LOCUS13668</name>
</gene>
<sequence>MGQGRSSASIILMLLCILVFHSMMIHGDTYTVGDDKGWSFGVENWTAGKTFKAGDILVFKYTPVIHNVVVVDESHYNKCSGLGGLKYYFSGSTNITLAKGANYFLCGTPGHCGFGMKIAVNAN</sequence>
<organism evidence="1 2">
    <name type="scientific">Trifolium pratense</name>
    <name type="common">Red clover</name>
    <dbReference type="NCBI Taxonomy" id="57577"/>
    <lineage>
        <taxon>Eukaryota</taxon>
        <taxon>Viridiplantae</taxon>
        <taxon>Streptophyta</taxon>
        <taxon>Embryophyta</taxon>
        <taxon>Tracheophyta</taxon>
        <taxon>Spermatophyta</taxon>
        <taxon>Magnoliopsida</taxon>
        <taxon>eudicotyledons</taxon>
        <taxon>Gunneridae</taxon>
        <taxon>Pentapetalae</taxon>
        <taxon>rosids</taxon>
        <taxon>fabids</taxon>
        <taxon>Fabales</taxon>
        <taxon>Fabaceae</taxon>
        <taxon>Papilionoideae</taxon>
        <taxon>50 kb inversion clade</taxon>
        <taxon>NPAAA clade</taxon>
        <taxon>Hologalegina</taxon>
        <taxon>IRL clade</taxon>
        <taxon>Trifolieae</taxon>
        <taxon>Trifolium</taxon>
    </lineage>
</organism>
<evidence type="ECO:0000313" key="2">
    <source>
        <dbReference type="Proteomes" id="UP001177021"/>
    </source>
</evidence>
<proteinExistence type="predicted"/>
<name>A0ACB0JK74_TRIPR</name>
<keyword evidence="2" id="KW-1185">Reference proteome</keyword>
<comment type="caution">
    <text evidence="1">The sequence shown here is derived from an EMBL/GenBank/DDBJ whole genome shotgun (WGS) entry which is preliminary data.</text>
</comment>
<dbReference type="Proteomes" id="UP001177021">
    <property type="component" value="Unassembled WGS sequence"/>
</dbReference>
<evidence type="ECO:0000313" key="1">
    <source>
        <dbReference type="EMBL" id="CAJ2644696.1"/>
    </source>
</evidence>
<dbReference type="EMBL" id="CASHSV030000044">
    <property type="protein sequence ID" value="CAJ2644696.1"/>
    <property type="molecule type" value="Genomic_DNA"/>
</dbReference>
<protein>
    <submittedName>
        <fullName evidence="1">Uncharacterized protein</fullName>
    </submittedName>
</protein>
<reference evidence="1" key="1">
    <citation type="submission" date="2023-10" db="EMBL/GenBank/DDBJ databases">
        <authorList>
            <person name="Rodriguez Cubillos JULIANA M."/>
            <person name="De Vega J."/>
        </authorList>
    </citation>
    <scope>NUCLEOTIDE SEQUENCE</scope>
</reference>
<accession>A0ACB0JK74</accession>